<dbReference type="Pfam" id="PF06898">
    <property type="entry name" value="YqfD"/>
    <property type="match status" value="1"/>
</dbReference>
<accession>A0A6N4TFU1</accession>
<feature type="transmembrane region" description="Helical" evidence="1">
    <location>
        <begin position="80"/>
        <end position="100"/>
    </location>
</feature>
<protein>
    <recommendedName>
        <fullName evidence="4">Sporulation protein YqfD</fullName>
    </recommendedName>
</protein>
<keyword evidence="3" id="KW-1185">Reference proteome</keyword>
<evidence type="ECO:0000313" key="3">
    <source>
        <dbReference type="Proteomes" id="UP000464754"/>
    </source>
</evidence>
<dbReference type="KEGG" id="aarg:Aargi30884_04700"/>
<evidence type="ECO:0008006" key="4">
    <source>
        <dbReference type="Google" id="ProtNLM"/>
    </source>
</evidence>
<gene>
    <name evidence="2" type="ORF">Aargi30884_04700</name>
</gene>
<keyword evidence="1" id="KW-0472">Membrane</keyword>
<evidence type="ECO:0000313" key="2">
    <source>
        <dbReference type="EMBL" id="BBK21567.1"/>
    </source>
</evidence>
<evidence type="ECO:0000256" key="1">
    <source>
        <dbReference type="SAM" id="Phobius"/>
    </source>
</evidence>
<proteinExistence type="predicted"/>
<dbReference type="Proteomes" id="UP000464754">
    <property type="component" value="Chromosome"/>
</dbReference>
<sequence>MNKKEIGLDRWQIQMQASSFLNLCKKQSIDVFDCTFKNSHISFYSPVFERMHIHHTFPDAVLLNTTGMLGYFFRSLKKPAFVISILLSIGLWMFLSQFVFSVEIHGEDSMCKKAIQDTMHSLGYNIPFSADESEIKKELKMRLSDKVAWLEVEKQGSSLHIAYTPKEHAQIKQTSRKQLYALKDGMIARFDIKHGEKIAKVNQIVHKGDLLVANSLSDSKGSLQELDVEGRVYAYTWKDVVVYAKPQDIKAFSYFEMLMEARREVTKDFHKEDEIIAENVLQFTKELGKIKMVIHYTMLQDITSP</sequence>
<reference evidence="3" key="1">
    <citation type="submission" date="2019-05" db="EMBL/GenBank/DDBJ databases">
        <title>Complete genome sequencing of Absiella argi strain JCM 30884.</title>
        <authorList>
            <person name="Sakamoto M."/>
            <person name="Murakami T."/>
            <person name="Mori H."/>
        </authorList>
    </citation>
    <scope>NUCLEOTIDE SEQUENCE [LARGE SCALE GENOMIC DNA]</scope>
    <source>
        <strain evidence="3">JCM 30884</strain>
    </source>
</reference>
<dbReference type="RefSeq" id="WP_115714795.1">
    <property type="nucleotide sequence ID" value="NZ_AP019695.1"/>
</dbReference>
<dbReference type="AlphaFoldDB" id="A0A6N4TFU1"/>
<keyword evidence="1" id="KW-1133">Transmembrane helix</keyword>
<dbReference type="InterPro" id="IPR010690">
    <property type="entry name" value="YqfD"/>
</dbReference>
<name>A0A6N4TFU1_9FIRM</name>
<keyword evidence="1" id="KW-0812">Transmembrane</keyword>
<organism evidence="2 3">
    <name type="scientific">Amedibacterium intestinale</name>
    <dbReference type="NCBI Taxonomy" id="2583452"/>
    <lineage>
        <taxon>Bacteria</taxon>
        <taxon>Bacillati</taxon>
        <taxon>Bacillota</taxon>
        <taxon>Erysipelotrichia</taxon>
        <taxon>Erysipelotrichales</taxon>
        <taxon>Erysipelotrichaceae</taxon>
        <taxon>Amedibacterium</taxon>
    </lineage>
</organism>
<dbReference type="EMBL" id="AP019695">
    <property type="protein sequence ID" value="BBK21567.1"/>
    <property type="molecule type" value="Genomic_DNA"/>
</dbReference>